<dbReference type="GO" id="GO:0005634">
    <property type="term" value="C:nucleus"/>
    <property type="evidence" value="ECO:0007669"/>
    <property type="project" value="UniProtKB-SubCell"/>
</dbReference>
<proteinExistence type="inferred from homology"/>
<dbReference type="InterPro" id="IPR014854">
    <property type="entry name" value="Nse4_C"/>
</dbReference>
<evidence type="ECO:0000256" key="7">
    <source>
        <dbReference type="RuleBase" id="RU365071"/>
    </source>
</evidence>
<dbReference type="EMBL" id="NMUH01000494">
    <property type="protein sequence ID" value="MQL80183.1"/>
    <property type="molecule type" value="Genomic_DNA"/>
</dbReference>
<comment type="function">
    <text evidence="7">Component of the SMC5-SMC6 complex, that promotes sister chromatid alignment after DNA damage and facilitates double-stranded DNA breaks (DSBs) repair via homologous recombination between sister chromatids.</text>
</comment>
<sequence length="408" mass="46040">MVRPVKREPGAGAQVDARGGGGTPGAEDQEGGDAREQVMERRLLRSRYLAVKNLIVESWVGDVFSWLMWFPPSVRLVLFLLTDEREDISRVDSDRFRSIITEVETLHQQVQKPREQVADAEALLDIANTLVTSVRSQSNDGLTPSDFVTAMLQNFGQQLGTIAEGTHIRWRDVGLAVSHAFRRVPGCCTMLGPMNTELKQRKTVVHRKRTRPTESARPEELQNTEKEERTDTDRNMSTMFDILRRNRGVKLENLVLNRVSFAQTVENIFALSFLVKDGRAEITIDDNGYHLVVPRNAPQASAVASGEVSYNHFVFRLDFKDWKLMTNVVGTGEELMPHRSGPSTFRSSEVEPRSEDSQSAPPTTPIRKLTRNRGLVIHEHSVMEESPEHDASGNKDPSTKKGKRLFRR</sequence>
<evidence type="ECO:0000256" key="1">
    <source>
        <dbReference type="ARBA" id="ARBA00004123"/>
    </source>
</evidence>
<organism evidence="10 11">
    <name type="scientific">Colocasia esculenta</name>
    <name type="common">Wild taro</name>
    <name type="synonym">Arum esculentum</name>
    <dbReference type="NCBI Taxonomy" id="4460"/>
    <lineage>
        <taxon>Eukaryota</taxon>
        <taxon>Viridiplantae</taxon>
        <taxon>Streptophyta</taxon>
        <taxon>Embryophyta</taxon>
        <taxon>Tracheophyta</taxon>
        <taxon>Spermatophyta</taxon>
        <taxon>Magnoliopsida</taxon>
        <taxon>Liliopsida</taxon>
        <taxon>Araceae</taxon>
        <taxon>Aroideae</taxon>
        <taxon>Colocasieae</taxon>
        <taxon>Colocasia</taxon>
    </lineage>
</organism>
<gene>
    <name evidence="10" type="ORF">Taro_012632</name>
</gene>
<dbReference type="GO" id="GO:0006281">
    <property type="term" value="P:DNA repair"/>
    <property type="evidence" value="ECO:0007669"/>
    <property type="project" value="UniProtKB-UniRule"/>
</dbReference>
<dbReference type="AlphaFoldDB" id="A0A843UG92"/>
<feature type="region of interest" description="Disordered" evidence="8">
    <location>
        <begin position="201"/>
        <end position="233"/>
    </location>
</feature>
<feature type="region of interest" description="Disordered" evidence="8">
    <location>
        <begin position="333"/>
        <end position="408"/>
    </location>
</feature>
<keyword evidence="3 7" id="KW-0227">DNA damage</keyword>
<dbReference type="GO" id="GO:0030915">
    <property type="term" value="C:Smc5-Smc6 complex"/>
    <property type="evidence" value="ECO:0007669"/>
    <property type="project" value="UniProtKB-UniRule"/>
</dbReference>
<feature type="region of interest" description="Disordered" evidence="8">
    <location>
        <begin position="1"/>
        <end position="35"/>
    </location>
</feature>
<comment type="subcellular location">
    <subcellularLocation>
        <location evidence="1 7">Nucleus</location>
    </subcellularLocation>
</comment>
<keyword evidence="6 7" id="KW-0539">Nucleus</keyword>
<dbReference type="PANTHER" id="PTHR16140">
    <property type="entry name" value="NON-STRUCTURAL MAINTENANCE OF CHROMOSOMES ELEMENT 4"/>
    <property type="match status" value="1"/>
</dbReference>
<evidence type="ECO:0000313" key="11">
    <source>
        <dbReference type="Proteomes" id="UP000652761"/>
    </source>
</evidence>
<protein>
    <recommendedName>
        <fullName evidence="7">Non-structural maintenance of chromosomes element 4</fullName>
    </recommendedName>
</protein>
<evidence type="ECO:0000256" key="6">
    <source>
        <dbReference type="ARBA" id="ARBA00023242"/>
    </source>
</evidence>
<feature type="compositionally biased region" description="Basic and acidic residues" evidence="8">
    <location>
        <begin position="211"/>
        <end position="233"/>
    </location>
</feature>
<comment type="similarity">
    <text evidence="2 7">Belongs to the NSE4 family.</text>
</comment>
<evidence type="ECO:0000259" key="9">
    <source>
        <dbReference type="Pfam" id="PF08743"/>
    </source>
</evidence>
<feature type="compositionally biased region" description="Basic residues" evidence="8">
    <location>
        <begin position="201"/>
        <end position="210"/>
    </location>
</feature>
<dbReference type="PANTHER" id="PTHR16140:SF0">
    <property type="entry name" value="NON-STRUCTURAL MAINTENANCE OF CHROMOSOMES ELEMENT 4"/>
    <property type="match status" value="1"/>
</dbReference>
<comment type="caution">
    <text evidence="10">The sequence shown here is derived from an EMBL/GenBank/DDBJ whole genome shotgun (WGS) entry which is preliminary data.</text>
</comment>
<keyword evidence="5 7" id="KW-0234">DNA repair</keyword>
<evidence type="ECO:0000256" key="2">
    <source>
        <dbReference type="ARBA" id="ARBA00008997"/>
    </source>
</evidence>
<evidence type="ECO:0000256" key="3">
    <source>
        <dbReference type="ARBA" id="ARBA00022763"/>
    </source>
</evidence>
<comment type="subunit">
    <text evidence="7">Component of the SMC5-SMC6 complex.</text>
</comment>
<dbReference type="Pfam" id="PF08743">
    <property type="entry name" value="Nse4_C"/>
    <property type="match status" value="1"/>
</dbReference>
<dbReference type="GO" id="GO:0006310">
    <property type="term" value="P:DNA recombination"/>
    <property type="evidence" value="ECO:0007669"/>
    <property type="project" value="UniProtKB-UniRule"/>
</dbReference>
<evidence type="ECO:0000313" key="10">
    <source>
        <dbReference type="EMBL" id="MQL80183.1"/>
    </source>
</evidence>
<feature type="domain" description="Non-structural maintenance of chromosome element 4 C-terminal" evidence="9">
    <location>
        <begin position="249"/>
        <end position="336"/>
    </location>
</feature>
<reference evidence="10" key="1">
    <citation type="submission" date="2017-07" db="EMBL/GenBank/DDBJ databases">
        <title>Taro Niue Genome Assembly and Annotation.</title>
        <authorList>
            <person name="Atibalentja N."/>
            <person name="Keating K."/>
            <person name="Fields C.J."/>
        </authorList>
    </citation>
    <scope>NUCLEOTIDE SEQUENCE</scope>
    <source>
        <strain evidence="10">Niue_2</strain>
        <tissue evidence="10">Leaf</tissue>
    </source>
</reference>
<evidence type="ECO:0000256" key="4">
    <source>
        <dbReference type="ARBA" id="ARBA00023172"/>
    </source>
</evidence>
<name>A0A843UG92_COLES</name>
<keyword evidence="4 7" id="KW-0233">DNA recombination</keyword>
<dbReference type="InterPro" id="IPR027786">
    <property type="entry name" value="Nse4/EID"/>
</dbReference>
<feature type="compositionally biased region" description="Basic and acidic residues" evidence="8">
    <location>
        <begin position="376"/>
        <end position="399"/>
    </location>
</feature>
<keyword evidence="11" id="KW-1185">Reference proteome</keyword>
<dbReference type="OrthoDB" id="361242at2759"/>
<evidence type="ECO:0000256" key="5">
    <source>
        <dbReference type="ARBA" id="ARBA00023204"/>
    </source>
</evidence>
<evidence type="ECO:0000256" key="8">
    <source>
        <dbReference type="SAM" id="MobiDB-lite"/>
    </source>
</evidence>
<accession>A0A843UG92</accession>
<dbReference type="Proteomes" id="UP000652761">
    <property type="component" value="Unassembled WGS sequence"/>
</dbReference>